<accession>A0ABT0LFT1</accession>
<evidence type="ECO:0000313" key="2">
    <source>
        <dbReference type="EMBL" id="MCL1126523.1"/>
    </source>
</evidence>
<sequence length="173" mass="20059">MQLIQTPSRGLFCDIIFAIYTSIVALVCNILFNKVFIDNPFENGINEFDFLPLLAAPLYTLLFTLLFSVTSIIYNVIRNKPMGLRFIIGHHGIHYGEYDEMITVPWQTFVGMQIQGTGPFQRVIIFALNQEKPLVVKLKAFNSAQREEFKLILKQKIRFYHPLLNNRYIPELS</sequence>
<dbReference type="RefSeq" id="WP_248941915.1">
    <property type="nucleotide sequence ID" value="NZ_JAKIKS010000092.1"/>
</dbReference>
<gene>
    <name evidence="2" type="ORF">L2764_19045</name>
</gene>
<keyword evidence="1" id="KW-1133">Transmembrane helix</keyword>
<evidence type="ECO:0008006" key="4">
    <source>
        <dbReference type="Google" id="ProtNLM"/>
    </source>
</evidence>
<reference evidence="2 3" key="1">
    <citation type="submission" date="2022-01" db="EMBL/GenBank/DDBJ databases">
        <title>Whole genome-based taxonomy of the Shewanellaceae.</title>
        <authorList>
            <person name="Martin-Rodriguez A.J."/>
        </authorList>
    </citation>
    <scope>NUCLEOTIDE SEQUENCE [LARGE SCALE GENOMIC DNA]</scope>
    <source>
        <strain evidence="2 3">DSM 17177</strain>
    </source>
</reference>
<dbReference type="Proteomes" id="UP001203423">
    <property type="component" value="Unassembled WGS sequence"/>
</dbReference>
<name>A0ABT0LFT1_9GAMM</name>
<protein>
    <recommendedName>
        <fullName evidence="4">PH domain-containing protein</fullName>
    </recommendedName>
</protein>
<keyword evidence="3" id="KW-1185">Reference proteome</keyword>
<proteinExistence type="predicted"/>
<keyword evidence="1" id="KW-0812">Transmembrane</keyword>
<keyword evidence="1" id="KW-0472">Membrane</keyword>
<feature type="transmembrane region" description="Helical" evidence="1">
    <location>
        <begin position="12"/>
        <end position="32"/>
    </location>
</feature>
<comment type="caution">
    <text evidence="2">The sequence shown here is derived from an EMBL/GenBank/DDBJ whole genome shotgun (WGS) entry which is preliminary data.</text>
</comment>
<evidence type="ECO:0000313" key="3">
    <source>
        <dbReference type="Proteomes" id="UP001203423"/>
    </source>
</evidence>
<feature type="transmembrane region" description="Helical" evidence="1">
    <location>
        <begin position="52"/>
        <end position="77"/>
    </location>
</feature>
<organism evidence="2 3">
    <name type="scientific">Shewanella surugensis</name>
    <dbReference type="NCBI Taxonomy" id="212020"/>
    <lineage>
        <taxon>Bacteria</taxon>
        <taxon>Pseudomonadati</taxon>
        <taxon>Pseudomonadota</taxon>
        <taxon>Gammaproteobacteria</taxon>
        <taxon>Alteromonadales</taxon>
        <taxon>Shewanellaceae</taxon>
        <taxon>Shewanella</taxon>
    </lineage>
</organism>
<dbReference type="EMBL" id="JAKIKS010000092">
    <property type="protein sequence ID" value="MCL1126523.1"/>
    <property type="molecule type" value="Genomic_DNA"/>
</dbReference>
<evidence type="ECO:0000256" key="1">
    <source>
        <dbReference type="SAM" id="Phobius"/>
    </source>
</evidence>